<dbReference type="PANTHER" id="PTHR33221:SF4">
    <property type="entry name" value="HTH-TYPE TRANSCRIPTIONAL REPRESSOR NSRR"/>
    <property type="match status" value="1"/>
</dbReference>
<keyword evidence="3" id="KW-1185">Reference proteome</keyword>
<dbReference type="OrthoDB" id="9802344at2"/>
<dbReference type="NCBIfam" id="TIGR00738">
    <property type="entry name" value="rrf2_super"/>
    <property type="match status" value="1"/>
</dbReference>
<dbReference type="Proteomes" id="UP000244081">
    <property type="component" value="Unassembled WGS sequence"/>
</dbReference>
<proteinExistence type="predicted"/>
<dbReference type="InterPro" id="IPR036388">
    <property type="entry name" value="WH-like_DNA-bd_sf"/>
</dbReference>
<dbReference type="GO" id="GO:0003677">
    <property type="term" value="F:DNA binding"/>
    <property type="evidence" value="ECO:0007669"/>
    <property type="project" value="UniProtKB-KW"/>
</dbReference>
<dbReference type="GO" id="GO:0005829">
    <property type="term" value="C:cytosol"/>
    <property type="evidence" value="ECO:0007669"/>
    <property type="project" value="TreeGrafter"/>
</dbReference>
<evidence type="ECO:0000256" key="1">
    <source>
        <dbReference type="ARBA" id="ARBA00023125"/>
    </source>
</evidence>
<comment type="caution">
    <text evidence="2">The sequence shown here is derived from an EMBL/GenBank/DDBJ whole genome shotgun (WGS) entry which is preliminary data.</text>
</comment>
<sequence>MKVTQFTDFSLRLLMYLAQEPDRLVTIGEVAEVYGISSQHLKKVAQSLSGAGLVKAVPGKKGGLRLACSPTQINLGQLIRRQENLTLLDCAACPLKTCKLTRLFDQGLSAFLDVFDGKTLADIV</sequence>
<dbReference type="PROSITE" id="PS51197">
    <property type="entry name" value="HTH_RRF2_2"/>
    <property type="match status" value="1"/>
</dbReference>
<reference evidence="2 3" key="1">
    <citation type="submission" date="2018-04" db="EMBL/GenBank/DDBJ databases">
        <title>Genomic Encyclopedia of Archaeal and Bacterial Type Strains, Phase II (KMG-II): from individual species to whole genera.</title>
        <authorList>
            <person name="Goeker M."/>
        </authorList>
    </citation>
    <scope>NUCLEOTIDE SEQUENCE [LARGE SCALE GENOMIC DNA]</scope>
    <source>
        <strain evidence="2 3">DSM 23382</strain>
    </source>
</reference>
<dbReference type="InterPro" id="IPR000944">
    <property type="entry name" value="Tscrpt_reg_Rrf2"/>
</dbReference>
<dbReference type="SUPFAM" id="SSF46785">
    <property type="entry name" value="Winged helix' DNA-binding domain"/>
    <property type="match status" value="1"/>
</dbReference>
<protein>
    <submittedName>
        <fullName evidence="2">BadM/Rrf2 family transcriptional regulator</fullName>
    </submittedName>
</protein>
<name>A0A2T5V1B9_9HYPH</name>
<evidence type="ECO:0000313" key="3">
    <source>
        <dbReference type="Proteomes" id="UP000244081"/>
    </source>
</evidence>
<dbReference type="RefSeq" id="WP_107991440.1">
    <property type="nucleotide sequence ID" value="NZ_QAYG01000010.1"/>
</dbReference>
<dbReference type="InterPro" id="IPR036390">
    <property type="entry name" value="WH_DNA-bd_sf"/>
</dbReference>
<keyword evidence="1" id="KW-0238">DNA-binding</keyword>
<dbReference type="PANTHER" id="PTHR33221">
    <property type="entry name" value="WINGED HELIX-TURN-HELIX TRANSCRIPTIONAL REGULATOR, RRF2 FAMILY"/>
    <property type="match status" value="1"/>
</dbReference>
<dbReference type="GO" id="GO:0003700">
    <property type="term" value="F:DNA-binding transcription factor activity"/>
    <property type="evidence" value="ECO:0007669"/>
    <property type="project" value="TreeGrafter"/>
</dbReference>
<accession>A0A2T5V1B9</accession>
<dbReference type="Pfam" id="PF02082">
    <property type="entry name" value="Rrf2"/>
    <property type="match status" value="1"/>
</dbReference>
<dbReference type="Gene3D" id="1.10.10.10">
    <property type="entry name" value="Winged helix-like DNA-binding domain superfamily/Winged helix DNA-binding domain"/>
    <property type="match status" value="1"/>
</dbReference>
<gene>
    <name evidence="2" type="ORF">C8N35_11034</name>
</gene>
<evidence type="ECO:0000313" key="2">
    <source>
        <dbReference type="EMBL" id="PTW57555.1"/>
    </source>
</evidence>
<organism evidence="2 3">
    <name type="scientific">Breoghania corrubedonensis</name>
    <dbReference type="NCBI Taxonomy" id="665038"/>
    <lineage>
        <taxon>Bacteria</taxon>
        <taxon>Pseudomonadati</taxon>
        <taxon>Pseudomonadota</taxon>
        <taxon>Alphaproteobacteria</taxon>
        <taxon>Hyphomicrobiales</taxon>
        <taxon>Stappiaceae</taxon>
        <taxon>Breoghania</taxon>
    </lineage>
</organism>
<dbReference type="AlphaFoldDB" id="A0A2T5V1B9"/>
<dbReference type="EMBL" id="QAYG01000010">
    <property type="protein sequence ID" value="PTW57555.1"/>
    <property type="molecule type" value="Genomic_DNA"/>
</dbReference>